<name>A0ACB7XGX2_9ERIC</name>
<proteinExistence type="predicted"/>
<evidence type="ECO:0000313" key="1">
    <source>
        <dbReference type="EMBL" id="KAH7840042.1"/>
    </source>
</evidence>
<gene>
    <name evidence="1" type="ORF">Vadar_011871</name>
</gene>
<organism evidence="1 2">
    <name type="scientific">Vaccinium darrowii</name>
    <dbReference type="NCBI Taxonomy" id="229202"/>
    <lineage>
        <taxon>Eukaryota</taxon>
        <taxon>Viridiplantae</taxon>
        <taxon>Streptophyta</taxon>
        <taxon>Embryophyta</taxon>
        <taxon>Tracheophyta</taxon>
        <taxon>Spermatophyta</taxon>
        <taxon>Magnoliopsida</taxon>
        <taxon>eudicotyledons</taxon>
        <taxon>Gunneridae</taxon>
        <taxon>Pentapetalae</taxon>
        <taxon>asterids</taxon>
        <taxon>Ericales</taxon>
        <taxon>Ericaceae</taxon>
        <taxon>Vaccinioideae</taxon>
        <taxon>Vaccinieae</taxon>
        <taxon>Vaccinium</taxon>
    </lineage>
</organism>
<sequence>MVYLQDELEEKESSDAHRQRLKSNDPTTKSQRVNRKSGKEWGVRNRGSVYHTLNKSKDVGSFGAKGGGKLKVERSTRNRFRRLSEEIDLDEKSFALLDYLSTFGLIDSHFIQMQPQILEYPVENKLKSHVAFLASLSIPDSIIGQLITATPCLFSYVRLSLFYGGHIYFHFLSVKQKEEFSLTSTIKFIHALVQFRCLMTWFRFENQLKSQAPHAFVEFVMASREFMENVNWRTVCSDVTSD</sequence>
<accession>A0ACB7XGX2</accession>
<reference evidence="1 2" key="1">
    <citation type="journal article" date="2021" name="Hortic Res">
        <title>High-quality reference genome and annotation aids understanding of berry development for evergreen blueberry (Vaccinium darrowii).</title>
        <authorList>
            <person name="Yu J."/>
            <person name="Hulse-Kemp A.M."/>
            <person name="Babiker E."/>
            <person name="Staton M."/>
        </authorList>
    </citation>
    <scope>NUCLEOTIDE SEQUENCE [LARGE SCALE GENOMIC DNA]</scope>
    <source>
        <strain evidence="2">cv. NJ 8807/NJ 8810</strain>
        <tissue evidence="1">Young leaf</tissue>
    </source>
</reference>
<dbReference type="EMBL" id="CM037160">
    <property type="protein sequence ID" value="KAH7840042.1"/>
    <property type="molecule type" value="Genomic_DNA"/>
</dbReference>
<dbReference type="Proteomes" id="UP000828048">
    <property type="component" value="Chromosome 10"/>
</dbReference>
<keyword evidence="2" id="KW-1185">Reference proteome</keyword>
<evidence type="ECO:0000313" key="2">
    <source>
        <dbReference type="Proteomes" id="UP000828048"/>
    </source>
</evidence>
<comment type="caution">
    <text evidence="1">The sequence shown here is derived from an EMBL/GenBank/DDBJ whole genome shotgun (WGS) entry which is preliminary data.</text>
</comment>
<protein>
    <submittedName>
        <fullName evidence="1">Uncharacterized protein</fullName>
    </submittedName>
</protein>